<evidence type="ECO:0000313" key="8">
    <source>
        <dbReference type="EMBL" id="KAH1032754.1"/>
    </source>
</evidence>
<gene>
    <name evidence="8" type="ORF">J1N35_044928</name>
</gene>
<proteinExistence type="predicted"/>
<dbReference type="Proteomes" id="UP000828251">
    <property type="component" value="Unassembled WGS sequence"/>
</dbReference>
<dbReference type="InterPro" id="IPR001611">
    <property type="entry name" value="Leu-rich_rpt"/>
</dbReference>
<keyword evidence="7" id="KW-0325">Glycoprotein</keyword>
<keyword evidence="4" id="KW-1133">Transmembrane helix</keyword>
<evidence type="ECO:0000256" key="1">
    <source>
        <dbReference type="ARBA" id="ARBA00004479"/>
    </source>
</evidence>
<evidence type="ECO:0000256" key="7">
    <source>
        <dbReference type="ARBA" id="ARBA00023180"/>
    </source>
</evidence>
<keyword evidence="5" id="KW-0472">Membrane</keyword>
<keyword evidence="3" id="KW-0732">Signal</keyword>
<dbReference type="PANTHER" id="PTHR48063:SF96">
    <property type="entry name" value="LEUCINE-RICH REPEAT-CONTAINING N-TERMINAL PLANT-TYPE DOMAIN-CONTAINING PROTEIN"/>
    <property type="match status" value="1"/>
</dbReference>
<name>A0A9D3UA59_9ROSI</name>
<dbReference type="InterPro" id="IPR046956">
    <property type="entry name" value="RLP23-like"/>
</dbReference>
<keyword evidence="6" id="KW-0675">Receptor</keyword>
<keyword evidence="2" id="KW-0812">Transmembrane</keyword>
<dbReference type="AlphaFoldDB" id="A0A9D3UA59"/>
<dbReference type="Pfam" id="PF00560">
    <property type="entry name" value="LRR_1"/>
    <property type="match status" value="3"/>
</dbReference>
<reference evidence="8 9" key="1">
    <citation type="journal article" date="2021" name="Plant Biotechnol. J.">
        <title>Multi-omics assisted identification of the key and species-specific regulatory components of drought-tolerant mechanisms in Gossypium stocksii.</title>
        <authorList>
            <person name="Yu D."/>
            <person name="Ke L."/>
            <person name="Zhang D."/>
            <person name="Wu Y."/>
            <person name="Sun Y."/>
            <person name="Mei J."/>
            <person name="Sun J."/>
            <person name="Sun Y."/>
        </authorList>
    </citation>
    <scope>NUCLEOTIDE SEQUENCE [LARGE SCALE GENOMIC DNA]</scope>
    <source>
        <strain evidence="9">cv. E1</strain>
        <tissue evidence="8">Leaf</tissue>
    </source>
</reference>
<evidence type="ECO:0000313" key="9">
    <source>
        <dbReference type="Proteomes" id="UP000828251"/>
    </source>
</evidence>
<evidence type="ECO:0000256" key="5">
    <source>
        <dbReference type="ARBA" id="ARBA00023136"/>
    </source>
</evidence>
<protein>
    <submittedName>
        <fullName evidence="8">Uncharacterized protein</fullName>
    </submittedName>
</protein>
<evidence type="ECO:0000256" key="3">
    <source>
        <dbReference type="ARBA" id="ARBA00022729"/>
    </source>
</evidence>
<dbReference type="SUPFAM" id="SSF52058">
    <property type="entry name" value="L domain-like"/>
    <property type="match status" value="1"/>
</dbReference>
<dbReference type="InterPro" id="IPR032675">
    <property type="entry name" value="LRR_dom_sf"/>
</dbReference>
<comment type="caution">
    <text evidence="8">The sequence shown here is derived from an EMBL/GenBank/DDBJ whole genome shotgun (WGS) entry which is preliminary data.</text>
</comment>
<dbReference type="PANTHER" id="PTHR48063">
    <property type="entry name" value="LRR RECEPTOR-LIKE KINASE"/>
    <property type="match status" value="1"/>
</dbReference>
<dbReference type="EMBL" id="JAIQCV010000013">
    <property type="protein sequence ID" value="KAH1032754.1"/>
    <property type="molecule type" value="Genomic_DNA"/>
</dbReference>
<keyword evidence="9" id="KW-1185">Reference proteome</keyword>
<evidence type="ECO:0000256" key="2">
    <source>
        <dbReference type="ARBA" id="ARBA00022692"/>
    </source>
</evidence>
<comment type="subcellular location">
    <subcellularLocation>
        <location evidence="1">Membrane</location>
        <topology evidence="1">Single-pass type I membrane protein</topology>
    </subcellularLocation>
</comment>
<dbReference type="Gene3D" id="3.80.10.10">
    <property type="entry name" value="Ribonuclease Inhibitor"/>
    <property type="match status" value="2"/>
</dbReference>
<organism evidence="8 9">
    <name type="scientific">Gossypium stocksii</name>
    <dbReference type="NCBI Taxonomy" id="47602"/>
    <lineage>
        <taxon>Eukaryota</taxon>
        <taxon>Viridiplantae</taxon>
        <taxon>Streptophyta</taxon>
        <taxon>Embryophyta</taxon>
        <taxon>Tracheophyta</taxon>
        <taxon>Spermatophyta</taxon>
        <taxon>Magnoliopsida</taxon>
        <taxon>eudicotyledons</taxon>
        <taxon>Gunneridae</taxon>
        <taxon>Pentapetalae</taxon>
        <taxon>rosids</taxon>
        <taxon>malvids</taxon>
        <taxon>Malvales</taxon>
        <taxon>Malvaceae</taxon>
        <taxon>Malvoideae</taxon>
        <taxon>Gossypium</taxon>
    </lineage>
</organism>
<dbReference type="GO" id="GO:0016020">
    <property type="term" value="C:membrane"/>
    <property type="evidence" value="ECO:0007669"/>
    <property type="project" value="UniProtKB-SubCell"/>
</dbReference>
<sequence>MVIDLSFNDIQGPIPSSLFDLKNLSSLLLSSNNFSGVIVSSMLSKLENVYDLQLSNNGLVSLSSSNDDVNYPFPQLTRVLFSSCSVRKFPSFFRTSKVEVLDLSNNKISGGISKLEAEGWEG</sequence>
<dbReference type="OrthoDB" id="1000216at2759"/>
<accession>A0A9D3UA59</accession>
<evidence type="ECO:0000256" key="6">
    <source>
        <dbReference type="ARBA" id="ARBA00023170"/>
    </source>
</evidence>
<evidence type="ECO:0000256" key="4">
    <source>
        <dbReference type="ARBA" id="ARBA00022989"/>
    </source>
</evidence>